<name>Q0CE84_ASPTN</name>
<evidence type="ECO:0000313" key="7">
    <source>
        <dbReference type="EMBL" id="EAU31173.1"/>
    </source>
</evidence>
<dbReference type="eggNOG" id="ENOG502QWAA">
    <property type="taxonomic scope" value="Eukaryota"/>
</dbReference>
<dbReference type="GO" id="GO:0007166">
    <property type="term" value="P:cell surface receptor signaling pathway"/>
    <property type="evidence" value="ECO:0007669"/>
    <property type="project" value="InterPro"/>
</dbReference>
<feature type="transmembrane region" description="Helical" evidence="5">
    <location>
        <begin position="353"/>
        <end position="380"/>
    </location>
</feature>
<dbReference type="Proteomes" id="UP000007963">
    <property type="component" value="Unassembled WGS sequence"/>
</dbReference>
<dbReference type="Pfam" id="PF05462">
    <property type="entry name" value="Dicty_CAR"/>
    <property type="match status" value="1"/>
</dbReference>
<dbReference type="HOGENOM" id="CLU_024810_3_1_1"/>
<dbReference type="InterPro" id="IPR017981">
    <property type="entry name" value="GPCR_2-like_7TM"/>
</dbReference>
<feature type="transmembrane region" description="Helical" evidence="5">
    <location>
        <begin position="92"/>
        <end position="110"/>
    </location>
</feature>
<evidence type="ECO:0000313" key="8">
    <source>
        <dbReference type="Proteomes" id="UP000007963"/>
    </source>
</evidence>
<evidence type="ECO:0000259" key="6">
    <source>
        <dbReference type="PROSITE" id="PS50261"/>
    </source>
</evidence>
<organism evidence="7 8">
    <name type="scientific">Aspergillus terreus (strain NIH 2624 / FGSC A1156)</name>
    <dbReference type="NCBI Taxonomy" id="341663"/>
    <lineage>
        <taxon>Eukaryota</taxon>
        <taxon>Fungi</taxon>
        <taxon>Dikarya</taxon>
        <taxon>Ascomycota</taxon>
        <taxon>Pezizomycotina</taxon>
        <taxon>Eurotiomycetes</taxon>
        <taxon>Eurotiomycetidae</taxon>
        <taxon>Eurotiales</taxon>
        <taxon>Aspergillaceae</taxon>
        <taxon>Aspergillus</taxon>
        <taxon>Aspergillus subgen. Circumdati</taxon>
    </lineage>
</organism>
<evidence type="ECO:0000256" key="2">
    <source>
        <dbReference type="ARBA" id="ARBA00022692"/>
    </source>
</evidence>
<keyword evidence="2 5" id="KW-0812">Transmembrane</keyword>
<evidence type="ECO:0000256" key="1">
    <source>
        <dbReference type="ARBA" id="ARBA00004141"/>
    </source>
</evidence>
<evidence type="ECO:0000256" key="5">
    <source>
        <dbReference type="SAM" id="Phobius"/>
    </source>
</evidence>
<feature type="domain" description="G-protein coupled receptors family 2 profile 2" evidence="6">
    <location>
        <begin position="8"/>
        <end position="197"/>
    </location>
</feature>
<keyword evidence="3 5" id="KW-1133">Transmembrane helix</keyword>
<dbReference type="GO" id="GO:0004930">
    <property type="term" value="F:G protein-coupled receptor activity"/>
    <property type="evidence" value="ECO:0007669"/>
    <property type="project" value="TreeGrafter"/>
</dbReference>
<feature type="transmembrane region" description="Helical" evidence="5">
    <location>
        <begin position="164"/>
        <end position="186"/>
    </location>
</feature>
<dbReference type="GeneID" id="4353250"/>
<dbReference type="STRING" id="341663.Q0CE84"/>
<evidence type="ECO:0000256" key="3">
    <source>
        <dbReference type="ARBA" id="ARBA00022989"/>
    </source>
</evidence>
<dbReference type="PANTHER" id="PTHR23112:SF0">
    <property type="entry name" value="TRANSMEMBRANE PROTEIN 116"/>
    <property type="match status" value="1"/>
</dbReference>
<dbReference type="RefSeq" id="XP_001216621.1">
    <property type="nucleotide sequence ID" value="XM_001216621.1"/>
</dbReference>
<dbReference type="VEuPathDB" id="FungiDB:ATEG_08000"/>
<dbReference type="PANTHER" id="PTHR23112">
    <property type="entry name" value="G PROTEIN-COUPLED RECEPTOR 157-RELATED"/>
    <property type="match status" value="1"/>
</dbReference>
<dbReference type="OMA" id="RMEIPYL"/>
<dbReference type="AlphaFoldDB" id="Q0CE84"/>
<dbReference type="GO" id="GO:0007189">
    <property type="term" value="P:adenylate cyclase-activating G protein-coupled receptor signaling pathway"/>
    <property type="evidence" value="ECO:0007669"/>
    <property type="project" value="TreeGrafter"/>
</dbReference>
<feature type="transmembrane region" description="Helical" evidence="5">
    <location>
        <begin position="46"/>
        <end position="72"/>
    </location>
</feature>
<sequence>MPPTPDQLYAISVTERVCSVVSLLGTGIVVVSFLYSSAFRKPINRLVFYACWGNVMANIATVVSQSGIRAGLSSPLCQFQGFLIQWFMPADALWTLAMACNVYLTFFRKYNSDQLRKQEWKYLLFCYGLPFIPAFVYFFVRSRSRGRVYGSAVLWCWISPSWDYLRLAVFYGPVWFVIFLTLGIYARTGRVIYRKRRELEQLGTIESNIDIENISIENVDLETPLAQTVSKVTRVHITSELSNDCEASGSNRDSSLPTTTPTNIRPPYDPYSITIEGGARIERNGSVGYETARYDEQQWLAQRRALGPDASQAAWVYTKYAMLFFIALIITWVPSTINRVYALAFPDAFNFPLNYIASFVLPLQGFWNSIIYVSISWPAFKATFEEWKMGRRQCHAHSWYNAGNPVVSKRPCYASGARQQFRSF</sequence>
<protein>
    <recommendedName>
        <fullName evidence="6">G-protein coupled receptors family 2 profile 2 domain-containing protein</fullName>
    </recommendedName>
</protein>
<keyword evidence="4 5" id="KW-0472">Membrane</keyword>
<dbReference type="EMBL" id="CH476605">
    <property type="protein sequence ID" value="EAU31173.1"/>
    <property type="molecule type" value="Genomic_DNA"/>
</dbReference>
<dbReference type="SUPFAM" id="SSF81321">
    <property type="entry name" value="Family A G protein-coupled receptor-like"/>
    <property type="match status" value="1"/>
</dbReference>
<dbReference type="Gene3D" id="1.20.1070.10">
    <property type="entry name" value="Rhodopsin 7-helix transmembrane proteins"/>
    <property type="match status" value="1"/>
</dbReference>
<feature type="transmembrane region" description="Helical" evidence="5">
    <location>
        <begin position="122"/>
        <end position="140"/>
    </location>
</feature>
<dbReference type="GO" id="GO:0005886">
    <property type="term" value="C:plasma membrane"/>
    <property type="evidence" value="ECO:0007669"/>
    <property type="project" value="TreeGrafter"/>
</dbReference>
<feature type="transmembrane region" description="Helical" evidence="5">
    <location>
        <begin position="313"/>
        <end position="333"/>
    </location>
</feature>
<feature type="transmembrane region" description="Helical" evidence="5">
    <location>
        <begin position="20"/>
        <end position="39"/>
    </location>
</feature>
<comment type="subcellular location">
    <subcellularLocation>
        <location evidence="1">Membrane</location>
        <topology evidence="1">Multi-pass membrane protein</topology>
    </subcellularLocation>
</comment>
<accession>Q0CE84</accession>
<proteinExistence type="predicted"/>
<reference evidence="8" key="1">
    <citation type="submission" date="2005-09" db="EMBL/GenBank/DDBJ databases">
        <title>Annotation of the Aspergillus terreus NIH2624 genome.</title>
        <authorList>
            <person name="Birren B.W."/>
            <person name="Lander E.S."/>
            <person name="Galagan J.E."/>
            <person name="Nusbaum C."/>
            <person name="Devon K."/>
            <person name="Henn M."/>
            <person name="Ma L.-J."/>
            <person name="Jaffe D.B."/>
            <person name="Butler J."/>
            <person name="Alvarez P."/>
            <person name="Gnerre S."/>
            <person name="Grabherr M."/>
            <person name="Kleber M."/>
            <person name="Mauceli E.W."/>
            <person name="Brockman W."/>
            <person name="Rounsley S."/>
            <person name="Young S.K."/>
            <person name="LaButti K."/>
            <person name="Pushparaj V."/>
            <person name="DeCaprio D."/>
            <person name="Crawford M."/>
            <person name="Koehrsen M."/>
            <person name="Engels R."/>
            <person name="Montgomery P."/>
            <person name="Pearson M."/>
            <person name="Howarth C."/>
            <person name="Larson L."/>
            <person name="Luoma S."/>
            <person name="White J."/>
            <person name="Alvarado L."/>
            <person name="Kodira C.D."/>
            <person name="Zeng Q."/>
            <person name="Oleary S."/>
            <person name="Yandava C."/>
            <person name="Denning D.W."/>
            <person name="Nierman W.C."/>
            <person name="Milne T."/>
            <person name="Madden K."/>
        </authorList>
    </citation>
    <scope>NUCLEOTIDE SEQUENCE [LARGE SCALE GENOMIC DNA]</scope>
    <source>
        <strain evidence="8">NIH 2624 / FGSC A1156</strain>
    </source>
</reference>
<gene>
    <name evidence="7" type="ORF">ATEG_08000</name>
</gene>
<dbReference type="PROSITE" id="PS50261">
    <property type="entry name" value="G_PROTEIN_RECEP_F2_4"/>
    <property type="match status" value="1"/>
</dbReference>
<dbReference type="OrthoDB" id="18453at2759"/>
<evidence type="ECO:0000256" key="4">
    <source>
        <dbReference type="ARBA" id="ARBA00023136"/>
    </source>
</evidence>